<keyword evidence="3" id="KW-1185">Reference proteome</keyword>
<reference evidence="2" key="1">
    <citation type="submission" date="2023-10" db="EMBL/GenBank/DDBJ databases">
        <title>Genome assembly of Pristionchus species.</title>
        <authorList>
            <person name="Yoshida K."/>
            <person name="Sommer R.J."/>
        </authorList>
    </citation>
    <scope>NUCLEOTIDE SEQUENCE</scope>
    <source>
        <strain evidence="2">RS0144</strain>
    </source>
</reference>
<feature type="non-terminal residue" evidence="2">
    <location>
        <position position="1"/>
    </location>
</feature>
<feature type="non-terminal residue" evidence="2">
    <location>
        <position position="112"/>
    </location>
</feature>
<evidence type="ECO:0000256" key="1">
    <source>
        <dbReference type="SAM" id="MobiDB-lite"/>
    </source>
</evidence>
<feature type="region of interest" description="Disordered" evidence="1">
    <location>
        <begin position="77"/>
        <end position="112"/>
    </location>
</feature>
<protein>
    <submittedName>
        <fullName evidence="2">Uncharacterized protein</fullName>
    </submittedName>
</protein>
<dbReference type="EMBL" id="BTSX01000006">
    <property type="protein sequence ID" value="GMT03925.1"/>
    <property type="molecule type" value="Genomic_DNA"/>
</dbReference>
<organism evidence="2 3">
    <name type="scientific">Pristionchus entomophagus</name>
    <dbReference type="NCBI Taxonomy" id="358040"/>
    <lineage>
        <taxon>Eukaryota</taxon>
        <taxon>Metazoa</taxon>
        <taxon>Ecdysozoa</taxon>
        <taxon>Nematoda</taxon>
        <taxon>Chromadorea</taxon>
        <taxon>Rhabditida</taxon>
        <taxon>Rhabditina</taxon>
        <taxon>Diplogasteromorpha</taxon>
        <taxon>Diplogasteroidea</taxon>
        <taxon>Neodiplogasteridae</taxon>
        <taxon>Pristionchus</taxon>
    </lineage>
</organism>
<gene>
    <name evidence="2" type="ORF">PENTCL1PPCAC_26100</name>
</gene>
<evidence type="ECO:0000313" key="3">
    <source>
        <dbReference type="Proteomes" id="UP001432027"/>
    </source>
</evidence>
<evidence type="ECO:0000313" key="2">
    <source>
        <dbReference type="EMBL" id="GMT03925.1"/>
    </source>
</evidence>
<accession>A0AAV5UC74</accession>
<sequence length="112" mass="13343">RASAEKDALIAEHRKREMEIIKTKEEKQDRERMEAAARLDLLNATYNQTIEDKNKEVIKTKEEMHNEKITMMEANEKEKSKLQKAHQNSLNEQQEKFLEQQDLAQEKFQNEV</sequence>
<dbReference type="AlphaFoldDB" id="A0AAV5UC74"/>
<comment type="caution">
    <text evidence="2">The sequence shown here is derived from an EMBL/GenBank/DDBJ whole genome shotgun (WGS) entry which is preliminary data.</text>
</comment>
<feature type="compositionally biased region" description="Basic and acidic residues" evidence="1">
    <location>
        <begin position="93"/>
        <end position="112"/>
    </location>
</feature>
<proteinExistence type="predicted"/>
<name>A0AAV5UC74_9BILA</name>
<dbReference type="Proteomes" id="UP001432027">
    <property type="component" value="Unassembled WGS sequence"/>
</dbReference>